<gene>
    <name evidence="1" type="ORF">FKCHNOGI_00004</name>
</gene>
<dbReference type="AlphaFoldDB" id="A0A7G9YFQ5"/>
<dbReference type="EMBL" id="MT631225">
    <property type="protein sequence ID" value="QNO46839.1"/>
    <property type="molecule type" value="Genomic_DNA"/>
</dbReference>
<protein>
    <submittedName>
        <fullName evidence="1">Uncharacterized protein</fullName>
    </submittedName>
</protein>
<accession>A0A7G9YFQ5</accession>
<proteinExistence type="predicted"/>
<name>A0A7G9YFQ5_9EURY</name>
<evidence type="ECO:0000313" key="1">
    <source>
        <dbReference type="EMBL" id="QNO46839.1"/>
    </source>
</evidence>
<organism evidence="1">
    <name type="scientific">Candidatus Methanogaster sp. ANME-2c ERB4</name>
    <dbReference type="NCBI Taxonomy" id="2759911"/>
    <lineage>
        <taxon>Archaea</taxon>
        <taxon>Methanobacteriati</taxon>
        <taxon>Methanobacteriota</taxon>
        <taxon>Stenosarchaea group</taxon>
        <taxon>Methanomicrobia</taxon>
        <taxon>Methanosarcinales</taxon>
        <taxon>ANME-2 cluster</taxon>
        <taxon>Candidatus Methanogasteraceae</taxon>
        <taxon>Candidatus Methanogaster</taxon>
    </lineage>
</organism>
<sequence length="131" mass="15318">MENSKVGNNEYNMSTGKKEVEKMVKYASYWDASNWASYVEVLNLQDQQADYRIIVYDRDGSVCWQNTRTLTPHAAKRIFINQHIPEGYRREGLVVVEPVREGDEFPSVLIIYAEGQHWKEGMRFVPFTRVP</sequence>
<reference evidence="1" key="1">
    <citation type="submission" date="2020-06" db="EMBL/GenBank/DDBJ databases">
        <title>Unique genomic features of the anaerobic methanotrophic archaea.</title>
        <authorList>
            <person name="Chadwick G.L."/>
            <person name="Skennerton C.T."/>
            <person name="Laso-Perez R."/>
            <person name="Leu A.O."/>
            <person name="Speth D.R."/>
            <person name="Yu H."/>
            <person name="Morgan-Lang C."/>
            <person name="Hatzenpichler R."/>
            <person name="Goudeau D."/>
            <person name="Malmstrom R."/>
            <person name="Brazelton W.J."/>
            <person name="Woyke T."/>
            <person name="Hallam S.J."/>
            <person name="Tyson G.W."/>
            <person name="Wegener G."/>
            <person name="Boetius A."/>
            <person name="Orphan V."/>
        </authorList>
    </citation>
    <scope>NUCLEOTIDE SEQUENCE</scope>
</reference>